<gene>
    <name evidence="2" type="ORF">FOM92_00345</name>
</gene>
<dbReference type="InterPro" id="IPR016181">
    <property type="entry name" value="Acyl_CoA_acyltransferase"/>
</dbReference>
<keyword evidence="2" id="KW-0808">Transferase</keyword>
<dbReference type="OrthoDB" id="187903at2"/>
<keyword evidence="3" id="KW-1185">Reference proteome</keyword>
<protein>
    <submittedName>
        <fullName evidence="2">GNAT family N-acetyltransferase</fullName>
    </submittedName>
</protein>
<dbReference type="GO" id="GO:0016747">
    <property type="term" value="F:acyltransferase activity, transferring groups other than amino-acyl groups"/>
    <property type="evidence" value="ECO:0007669"/>
    <property type="project" value="InterPro"/>
</dbReference>
<dbReference type="Gene3D" id="3.40.630.30">
    <property type="match status" value="1"/>
</dbReference>
<evidence type="ECO:0000313" key="3">
    <source>
        <dbReference type="Proteomes" id="UP000320160"/>
    </source>
</evidence>
<sequence length="196" mass="21818">MTVSVRTLTDTQERHAAIPALSDLRIRVFRNWPYLYDGTADYEAEYLAEFIREPGSVLVVAQDGDAIVGAATASPMAGQKPEFQEPLRRHGLDVARIFYFGESVLLPAYQGQGIGHRFFDAREAAARAAGAASTAFCAVVRPDDHPMRPDAPRDLHPFWRARGYAPVPGLTGTLEWLDLGDADESEHLMQFWMRDL</sequence>
<dbReference type="Pfam" id="PF00583">
    <property type="entry name" value="Acetyltransf_1"/>
    <property type="match status" value="1"/>
</dbReference>
<feature type="domain" description="N-acetyltransferase" evidence="1">
    <location>
        <begin position="3"/>
        <end position="196"/>
    </location>
</feature>
<proteinExistence type="predicted"/>
<dbReference type="CDD" id="cd04301">
    <property type="entry name" value="NAT_SF"/>
    <property type="match status" value="1"/>
</dbReference>
<comment type="caution">
    <text evidence="2">The sequence shown here is derived from an EMBL/GenBank/DDBJ whole genome shotgun (WGS) entry which is preliminary data.</text>
</comment>
<accession>A0A553WH16</accession>
<evidence type="ECO:0000259" key="1">
    <source>
        <dbReference type="PROSITE" id="PS51186"/>
    </source>
</evidence>
<evidence type="ECO:0000313" key="2">
    <source>
        <dbReference type="EMBL" id="TSB03934.1"/>
    </source>
</evidence>
<dbReference type="SUPFAM" id="SSF55729">
    <property type="entry name" value="Acyl-CoA N-acyltransferases (Nat)"/>
    <property type="match status" value="1"/>
</dbReference>
<dbReference type="RefSeq" id="WP_143774796.1">
    <property type="nucleotide sequence ID" value="NZ_VKKU01000001.1"/>
</dbReference>
<reference evidence="2 3" key="1">
    <citation type="submission" date="2019-07" db="EMBL/GenBank/DDBJ databases">
        <authorList>
            <person name="Park M."/>
        </authorList>
    </citation>
    <scope>NUCLEOTIDE SEQUENCE [LARGE SCALE GENOMIC DNA]</scope>
    <source>
        <strain evidence="2 3">KCTC32445</strain>
    </source>
</reference>
<dbReference type="Proteomes" id="UP000320160">
    <property type="component" value="Unassembled WGS sequence"/>
</dbReference>
<dbReference type="InterPro" id="IPR000182">
    <property type="entry name" value="GNAT_dom"/>
</dbReference>
<organism evidence="2 3">
    <name type="scientific">Sphingorhabdus contaminans</name>
    <dbReference type="NCBI Taxonomy" id="1343899"/>
    <lineage>
        <taxon>Bacteria</taxon>
        <taxon>Pseudomonadati</taxon>
        <taxon>Pseudomonadota</taxon>
        <taxon>Alphaproteobacteria</taxon>
        <taxon>Sphingomonadales</taxon>
        <taxon>Sphingomonadaceae</taxon>
        <taxon>Sphingorhabdus</taxon>
    </lineage>
</organism>
<dbReference type="PROSITE" id="PS51186">
    <property type="entry name" value="GNAT"/>
    <property type="match status" value="1"/>
</dbReference>
<dbReference type="EMBL" id="VKKU01000001">
    <property type="protein sequence ID" value="TSB03934.1"/>
    <property type="molecule type" value="Genomic_DNA"/>
</dbReference>
<dbReference type="AlphaFoldDB" id="A0A553WH16"/>
<name>A0A553WH16_9SPHN</name>